<keyword evidence="8" id="KW-0804">Transcription</keyword>
<evidence type="ECO:0000259" key="11">
    <source>
        <dbReference type="Pfam" id="PF04963"/>
    </source>
</evidence>
<evidence type="ECO:0000313" key="13">
    <source>
        <dbReference type="Proteomes" id="UP000324233"/>
    </source>
</evidence>
<evidence type="ECO:0000256" key="6">
    <source>
        <dbReference type="ARBA" id="ARBA00023082"/>
    </source>
</evidence>
<feature type="region of interest" description="Disordered" evidence="9">
    <location>
        <begin position="52"/>
        <end position="82"/>
    </location>
</feature>
<keyword evidence="6" id="KW-0731">Sigma factor</keyword>
<dbReference type="Gene3D" id="1.10.10.60">
    <property type="entry name" value="Homeodomain-like"/>
    <property type="match status" value="1"/>
</dbReference>
<dbReference type="OrthoDB" id="9814402at2"/>
<dbReference type="Proteomes" id="UP000324233">
    <property type="component" value="Chromosome"/>
</dbReference>
<evidence type="ECO:0000256" key="9">
    <source>
        <dbReference type="SAM" id="MobiDB-lite"/>
    </source>
</evidence>
<dbReference type="GO" id="GO:0016779">
    <property type="term" value="F:nucleotidyltransferase activity"/>
    <property type="evidence" value="ECO:0007669"/>
    <property type="project" value="UniProtKB-KW"/>
</dbReference>
<dbReference type="InterPro" id="IPR038709">
    <property type="entry name" value="RpoN_core-bd_sf"/>
</dbReference>
<dbReference type="GO" id="GO:0003677">
    <property type="term" value="F:DNA binding"/>
    <property type="evidence" value="ECO:0007669"/>
    <property type="project" value="UniProtKB-KW"/>
</dbReference>
<evidence type="ECO:0000256" key="3">
    <source>
        <dbReference type="ARBA" id="ARBA00022679"/>
    </source>
</evidence>
<dbReference type="KEGG" id="agv:OJF2_36090"/>
<dbReference type="GO" id="GO:0000428">
    <property type="term" value="C:DNA-directed RNA polymerase complex"/>
    <property type="evidence" value="ECO:0007669"/>
    <property type="project" value="UniProtKB-KW"/>
</dbReference>
<keyword evidence="7" id="KW-0238">DNA-binding</keyword>
<name>A0A5B9W479_9BACT</name>
<dbReference type="InterPro" id="IPR007634">
    <property type="entry name" value="RNA_pol_sigma_54_DNA-bd"/>
</dbReference>
<dbReference type="PANTHER" id="PTHR32248">
    <property type="entry name" value="RNA POLYMERASE SIGMA-54 FACTOR"/>
    <property type="match status" value="1"/>
</dbReference>
<dbReference type="GO" id="GO:0006352">
    <property type="term" value="P:DNA-templated transcription initiation"/>
    <property type="evidence" value="ECO:0007669"/>
    <property type="project" value="InterPro"/>
</dbReference>
<dbReference type="InterPro" id="IPR007046">
    <property type="entry name" value="RNA_pol_sigma_54_core-bd"/>
</dbReference>
<reference evidence="12 13" key="1">
    <citation type="submission" date="2019-08" db="EMBL/GenBank/DDBJ databases">
        <title>Deep-cultivation of Planctomycetes and their phenomic and genomic characterization uncovers novel biology.</title>
        <authorList>
            <person name="Wiegand S."/>
            <person name="Jogler M."/>
            <person name="Boedeker C."/>
            <person name="Pinto D."/>
            <person name="Vollmers J."/>
            <person name="Rivas-Marin E."/>
            <person name="Kohn T."/>
            <person name="Peeters S.H."/>
            <person name="Heuer A."/>
            <person name="Rast P."/>
            <person name="Oberbeckmann S."/>
            <person name="Bunk B."/>
            <person name="Jeske O."/>
            <person name="Meyerdierks A."/>
            <person name="Storesund J.E."/>
            <person name="Kallscheuer N."/>
            <person name="Luecker S."/>
            <person name="Lage O.M."/>
            <person name="Pohl T."/>
            <person name="Merkel B.J."/>
            <person name="Hornburger P."/>
            <person name="Mueller R.-W."/>
            <person name="Bruemmer F."/>
            <person name="Labrenz M."/>
            <person name="Spormann A.M."/>
            <person name="Op den Camp H."/>
            <person name="Overmann J."/>
            <person name="Amann R."/>
            <person name="Jetten M.S.M."/>
            <person name="Mascher T."/>
            <person name="Medema M.H."/>
            <person name="Devos D.P."/>
            <person name="Kaster A.-K."/>
            <person name="Ovreas L."/>
            <person name="Rohde M."/>
            <person name="Galperin M.Y."/>
            <person name="Jogler C."/>
        </authorList>
    </citation>
    <scope>NUCLEOTIDE SEQUENCE [LARGE SCALE GENOMIC DNA]</scope>
    <source>
        <strain evidence="12 13">OJF2</strain>
    </source>
</reference>
<evidence type="ECO:0000256" key="4">
    <source>
        <dbReference type="ARBA" id="ARBA00022695"/>
    </source>
</evidence>
<keyword evidence="13" id="KW-1185">Reference proteome</keyword>
<evidence type="ECO:0000313" key="12">
    <source>
        <dbReference type="EMBL" id="QEH35064.1"/>
    </source>
</evidence>
<dbReference type="GO" id="GO:0016987">
    <property type="term" value="F:sigma factor activity"/>
    <property type="evidence" value="ECO:0007669"/>
    <property type="project" value="UniProtKB-KW"/>
</dbReference>
<feature type="domain" description="RNA polymerase sigma factor 54 DNA-binding" evidence="10">
    <location>
        <begin position="323"/>
        <end position="481"/>
    </location>
</feature>
<dbReference type="InterPro" id="IPR000394">
    <property type="entry name" value="RNA_pol_sigma_54"/>
</dbReference>
<sequence length="482" mass="55318">MRLDTSQQMRTEMRLRMAPRMIQSMEILQLPIMALQEKIEQELSENPMLVDLRESSPTGEGEGEEGGAPAAPEPEPEPNEFDSLINLDENWSELYDEGPRRSRASLSEEGDRKQDAMQNMASRPRSFHDSLTEQLCFDDCDPVIRQLAEYIIYNLDDNGYLKLDLHDVIRDFGGEATLEQAEEALRMVQKLDPPGVGARDLRECLLLQLTPETPSHDVLRTIISNHLDDLQHNRLPAIEKKTGYPLSTIKEALEHLRRLNPKPGASFAVDTGNKYVVPDLIVEADEHGNYEVRLVDDHMPHLSISRYYQKQLRNKSTDPAAREFIQKRIQSARWLIESIEQRRNTLLKVARAIIEHQKVFLDKGPEFIEPLKMQQIADRVGVHVTTVSRAVDDKWVQTPRGIFPLKRFFGGGTTTAGGEEIAWDTIKQKLLEIIAKEDKSNPLSDEEIVEEMRRQELVVARRTVTKYRQALNILSSRQRRQF</sequence>
<dbReference type="PIRSF" id="PIRSF000774">
    <property type="entry name" value="RpoN"/>
    <property type="match status" value="1"/>
</dbReference>
<dbReference type="Pfam" id="PF04963">
    <property type="entry name" value="Sigma54_CBD"/>
    <property type="match status" value="1"/>
</dbReference>
<dbReference type="PROSITE" id="PS00718">
    <property type="entry name" value="SIGMA54_2"/>
    <property type="match status" value="1"/>
</dbReference>
<evidence type="ECO:0000256" key="7">
    <source>
        <dbReference type="ARBA" id="ARBA00023125"/>
    </source>
</evidence>
<keyword evidence="5" id="KW-0805">Transcription regulation</keyword>
<feature type="region of interest" description="Disordered" evidence="9">
    <location>
        <begin position="96"/>
        <end position="123"/>
    </location>
</feature>
<dbReference type="PANTHER" id="PTHR32248:SF4">
    <property type="entry name" value="RNA POLYMERASE SIGMA-54 FACTOR"/>
    <property type="match status" value="1"/>
</dbReference>
<evidence type="ECO:0000256" key="1">
    <source>
        <dbReference type="ARBA" id="ARBA00008798"/>
    </source>
</evidence>
<keyword evidence="4" id="KW-0548">Nucleotidyltransferase</keyword>
<evidence type="ECO:0000259" key="10">
    <source>
        <dbReference type="Pfam" id="PF04552"/>
    </source>
</evidence>
<dbReference type="RefSeq" id="WP_148594909.1">
    <property type="nucleotide sequence ID" value="NZ_CP042997.1"/>
</dbReference>
<dbReference type="NCBIfam" id="TIGR02395">
    <property type="entry name" value="rpoN_sigma"/>
    <property type="match status" value="1"/>
</dbReference>
<evidence type="ECO:0000256" key="2">
    <source>
        <dbReference type="ARBA" id="ARBA00022478"/>
    </source>
</evidence>
<accession>A0A5B9W479</accession>
<dbReference type="GO" id="GO:0001216">
    <property type="term" value="F:DNA-binding transcription activator activity"/>
    <property type="evidence" value="ECO:0007669"/>
    <property type="project" value="InterPro"/>
</dbReference>
<dbReference type="PROSITE" id="PS50044">
    <property type="entry name" value="SIGMA54_3"/>
    <property type="match status" value="1"/>
</dbReference>
<dbReference type="PRINTS" id="PR00045">
    <property type="entry name" value="SIGMA54FCT"/>
</dbReference>
<keyword evidence="3" id="KW-0808">Transferase</keyword>
<dbReference type="EMBL" id="CP042997">
    <property type="protein sequence ID" value="QEH35064.1"/>
    <property type="molecule type" value="Genomic_DNA"/>
</dbReference>
<evidence type="ECO:0000256" key="8">
    <source>
        <dbReference type="ARBA" id="ARBA00023163"/>
    </source>
</evidence>
<dbReference type="Gene3D" id="1.10.10.1330">
    <property type="entry name" value="RNA polymerase sigma-54 factor, core-binding domain"/>
    <property type="match status" value="1"/>
</dbReference>
<evidence type="ECO:0000256" key="5">
    <source>
        <dbReference type="ARBA" id="ARBA00023015"/>
    </source>
</evidence>
<dbReference type="Pfam" id="PF04552">
    <property type="entry name" value="Sigma54_DBD"/>
    <property type="match status" value="1"/>
</dbReference>
<dbReference type="Pfam" id="PF00309">
    <property type="entry name" value="Sigma54_AID"/>
    <property type="match status" value="1"/>
</dbReference>
<feature type="domain" description="RNA polymerase sigma factor 54 core-binding" evidence="11">
    <location>
        <begin position="117"/>
        <end position="308"/>
    </location>
</feature>
<dbReference type="AlphaFoldDB" id="A0A5B9W479"/>
<gene>
    <name evidence="12" type="primary">rpoN1</name>
    <name evidence="12" type="ORF">OJF2_36090</name>
</gene>
<comment type="similarity">
    <text evidence="1">Belongs to the sigma-54 factor family.</text>
</comment>
<organism evidence="12 13">
    <name type="scientific">Aquisphaera giovannonii</name>
    <dbReference type="NCBI Taxonomy" id="406548"/>
    <lineage>
        <taxon>Bacteria</taxon>
        <taxon>Pseudomonadati</taxon>
        <taxon>Planctomycetota</taxon>
        <taxon>Planctomycetia</taxon>
        <taxon>Isosphaerales</taxon>
        <taxon>Isosphaeraceae</taxon>
        <taxon>Aquisphaera</taxon>
    </lineage>
</organism>
<protein>
    <submittedName>
        <fullName evidence="12">RNA polymerase sigma-54 factor 1</fullName>
    </submittedName>
</protein>
<keyword evidence="2" id="KW-0240">DNA-directed RNA polymerase</keyword>
<proteinExistence type="inferred from homology"/>